<gene>
    <name evidence="2" type="ORF">Vbra_146</name>
</gene>
<name>A0A0G4FTB4_VITBC</name>
<evidence type="ECO:0000313" key="3">
    <source>
        <dbReference type="Proteomes" id="UP000041254"/>
    </source>
</evidence>
<dbReference type="Proteomes" id="UP000041254">
    <property type="component" value="Unassembled WGS sequence"/>
</dbReference>
<dbReference type="AlphaFoldDB" id="A0A0G4FTB4"/>
<dbReference type="VEuPathDB" id="CryptoDB:Vbra_146"/>
<accession>A0A0G4FTB4</accession>
<evidence type="ECO:0000313" key="2">
    <source>
        <dbReference type="EMBL" id="CEM17598.1"/>
    </source>
</evidence>
<dbReference type="PhylomeDB" id="A0A0G4FTB4"/>
<evidence type="ECO:0000256" key="1">
    <source>
        <dbReference type="SAM" id="MobiDB-lite"/>
    </source>
</evidence>
<sequence length="168" mass="17432">MTTSGIDVNALGSAVATALSNVMTSNNNSQAQQIASAVTTALKDNGLTGGTQSRSTTEMAKLEVPKFSGDPADWEAFHMKLQGLMTARSLEQLLPTTEAEKDQAPGLWEAGSTEGSLIPAPSASAESGPASTRSPSKEHQALKDPWTWLICGCNGKAQEIVSAAVVCI</sequence>
<feature type="compositionally biased region" description="Low complexity" evidence="1">
    <location>
        <begin position="119"/>
        <end position="131"/>
    </location>
</feature>
<dbReference type="InParanoid" id="A0A0G4FTB4"/>
<organism evidence="2 3">
    <name type="scientific">Vitrella brassicaformis (strain CCMP3155)</name>
    <dbReference type="NCBI Taxonomy" id="1169540"/>
    <lineage>
        <taxon>Eukaryota</taxon>
        <taxon>Sar</taxon>
        <taxon>Alveolata</taxon>
        <taxon>Colpodellida</taxon>
        <taxon>Vitrellaceae</taxon>
        <taxon>Vitrella</taxon>
    </lineage>
</organism>
<keyword evidence="3" id="KW-1185">Reference proteome</keyword>
<protein>
    <submittedName>
        <fullName evidence="2">Uncharacterized protein</fullName>
    </submittedName>
</protein>
<proteinExistence type="predicted"/>
<dbReference type="EMBL" id="CDMY01000492">
    <property type="protein sequence ID" value="CEM17598.1"/>
    <property type="molecule type" value="Genomic_DNA"/>
</dbReference>
<feature type="region of interest" description="Disordered" evidence="1">
    <location>
        <begin position="95"/>
        <end position="139"/>
    </location>
</feature>
<reference evidence="2 3" key="1">
    <citation type="submission" date="2014-11" db="EMBL/GenBank/DDBJ databases">
        <authorList>
            <person name="Zhu J."/>
            <person name="Qi W."/>
            <person name="Song R."/>
        </authorList>
    </citation>
    <scope>NUCLEOTIDE SEQUENCE [LARGE SCALE GENOMIC DNA]</scope>
</reference>